<proteinExistence type="predicted"/>
<feature type="compositionally biased region" description="Basic residues" evidence="1">
    <location>
        <begin position="1"/>
        <end position="10"/>
    </location>
</feature>
<dbReference type="EMBL" id="AZBU02000008">
    <property type="protein sequence ID" value="TKR67596.1"/>
    <property type="molecule type" value="Genomic_DNA"/>
</dbReference>
<comment type="caution">
    <text evidence="2">The sequence shown here is derived from an EMBL/GenBank/DDBJ whole genome shotgun (WGS) entry which is preliminary data.</text>
</comment>
<name>A0A4U5MEI3_STECR</name>
<evidence type="ECO:0000313" key="2">
    <source>
        <dbReference type="EMBL" id="TKR67596.1"/>
    </source>
</evidence>
<accession>A0A4U5MEI3</accession>
<gene>
    <name evidence="2" type="ORF">L596_023725</name>
</gene>
<protein>
    <submittedName>
        <fullName evidence="2">Uncharacterized protein</fullName>
    </submittedName>
</protein>
<feature type="region of interest" description="Disordered" evidence="1">
    <location>
        <begin position="1"/>
        <end position="23"/>
    </location>
</feature>
<evidence type="ECO:0000313" key="3">
    <source>
        <dbReference type="Proteomes" id="UP000298663"/>
    </source>
</evidence>
<dbReference type="AlphaFoldDB" id="A0A4U5MEI3"/>
<organism evidence="2 3">
    <name type="scientific">Steinernema carpocapsae</name>
    <name type="common">Entomopathogenic nematode</name>
    <dbReference type="NCBI Taxonomy" id="34508"/>
    <lineage>
        <taxon>Eukaryota</taxon>
        <taxon>Metazoa</taxon>
        <taxon>Ecdysozoa</taxon>
        <taxon>Nematoda</taxon>
        <taxon>Chromadorea</taxon>
        <taxon>Rhabditida</taxon>
        <taxon>Tylenchina</taxon>
        <taxon>Panagrolaimomorpha</taxon>
        <taxon>Strongyloidoidea</taxon>
        <taxon>Steinernematidae</taxon>
        <taxon>Steinernema</taxon>
    </lineage>
</organism>
<dbReference type="Proteomes" id="UP000298663">
    <property type="component" value="Unassembled WGS sequence"/>
</dbReference>
<sequence>MERNGSRKRPITPSVEGLQASETQNRGYRPIEYQTFRLCFVQLLVVKAVMKKGTFHYSDFHTIEQMKADWSIVEETQWNTIVNEVRSKIPASECWHILL</sequence>
<evidence type="ECO:0000256" key="1">
    <source>
        <dbReference type="SAM" id="MobiDB-lite"/>
    </source>
</evidence>
<keyword evidence="3" id="KW-1185">Reference proteome</keyword>
<reference evidence="2 3" key="1">
    <citation type="journal article" date="2015" name="Genome Biol.">
        <title>Comparative genomics of Steinernema reveals deeply conserved gene regulatory networks.</title>
        <authorList>
            <person name="Dillman A.R."/>
            <person name="Macchietto M."/>
            <person name="Porter C.F."/>
            <person name="Rogers A."/>
            <person name="Williams B."/>
            <person name="Antoshechkin I."/>
            <person name="Lee M.M."/>
            <person name="Goodwin Z."/>
            <person name="Lu X."/>
            <person name="Lewis E.E."/>
            <person name="Goodrich-Blair H."/>
            <person name="Stock S.P."/>
            <person name="Adams B.J."/>
            <person name="Sternberg P.W."/>
            <person name="Mortazavi A."/>
        </authorList>
    </citation>
    <scope>NUCLEOTIDE SEQUENCE [LARGE SCALE GENOMIC DNA]</scope>
    <source>
        <strain evidence="2 3">ALL</strain>
    </source>
</reference>
<reference evidence="2 3" key="2">
    <citation type="journal article" date="2019" name="G3 (Bethesda)">
        <title>Hybrid Assembly of the Genome of the Entomopathogenic Nematode Steinernema carpocapsae Identifies the X-Chromosome.</title>
        <authorList>
            <person name="Serra L."/>
            <person name="Macchietto M."/>
            <person name="Macias-Munoz A."/>
            <person name="McGill C.J."/>
            <person name="Rodriguez I.M."/>
            <person name="Rodriguez B."/>
            <person name="Murad R."/>
            <person name="Mortazavi A."/>
        </authorList>
    </citation>
    <scope>NUCLEOTIDE SEQUENCE [LARGE SCALE GENOMIC DNA]</scope>
    <source>
        <strain evidence="2 3">ALL</strain>
    </source>
</reference>